<protein>
    <recommendedName>
        <fullName evidence="8">Carbamoyltransferase</fullName>
        <ecNumber evidence="8">6.2.-.-</ecNumber>
    </recommendedName>
</protein>
<evidence type="ECO:0000256" key="8">
    <source>
        <dbReference type="PIRNR" id="PIRNR006256"/>
    </source>
</evidence>
<feature type="domain" description="Acylphosphatase-like" evidence="10">
    <location>
        <begin position="2"/>
        <end position="88"/>
    </location>
</feature>
<dbReference type="InterPro" id="IPR041440">
    <property type="entry name" value="HypF_C"/>
</dbReference>
<dbReference type="Gene3D" id="3.90.870.50">
    <property type="match status" value="1"/>
</dbReference>
<evidence type="ECO:0000259" key="11">
    <source>
        <dbReference type="PROSITE" id="PS51163"/>
    </source>
</evidence>
<dbReference type="Gene3D" id="3.30.420.40">
    <property type="match status" value="1"/>
</dbReference>
<dbReference type="InterPro" id="IPR006070">
    <property type="entry name" value="Sua5-like_dom"/>
</dbReference>
<dbReference type="EMBL" id="CP063849">
    <property type="protein sequence ID" value="QOY89840.1"/>
    <property type="molecule type" value="Genomic_DNA"/>
</dbReference>
<dbReference type="SUPFAM" id="SSF54975">
    <property type="entry name" value="Acylphosphatase/BLUF domain-like"/>
    <property type="match status" value="1"/>
</dbReference>
<keyword evidence="4" id="KW-0479">Metal-binding</keyword>
<dbReference type="InterPro" id="IPR055128">
    <property type="entry name" value="HypF_C_2"/>
</dbReference>
<comment type="pathway">
    <text evidence="1">Protein modification; [NiFe] hydrogenase maturation.</text>
</comment>
<keyword evidence="12" id="KW-0808">Transferase</keyword>
<keyword evidence="6" id="KW-0862">Zinc</keyword>
<dbReference type="GO" id="GO:0008270">
    <property type="term" value="F:zinc ion binding"/>
    <property type="evidence" value="ECO:0007669"/>
    <property type="project" value="UniProtKB-KW"/>
</dbReference>
<keyword evidence="3" id="KW-0436">Ligase</keyword>
<dbReference type="GO" id="GO:0051604">
    <property type="term" value="P:protein maturation"/>
    <property type="evidence" value="ECO:0007669"/>
    <property type="project" value="TreeGrafter"/>
</dbReference>
<dbReference type="KEGG" id="pfer:IRI77_07770"/>
<sequence>MRLRIRITGAVQGVGFRPHVYRLAASAGLGGFVQNSIQGVLIEAEGPPRVARWLEQKLRETPPANAVVHSFISEEIPEQGITAFRVDDSDTKGEPAAFLLPDLAICPACLADIRDPGNRRYRYPFTTCTHCGPRYSIVEGIPYDRPLTSMRRFPLCPQCEDEYRDPRDRRFHAQTNCCPACGPQLSLWSADGTVMASRQEALSGAVQALREGRIVAIKGIGGFHLCCNARDAAAIRLLRERKHRPTKPFAVMTAAWHVRPEADRLLRSPQAPIVLIEHRGLLPDEIAPGNPYLGLMSPYSPLHALLLDEFQGPMVATSGNLTDEPICFDESEALQRLAGIADVFLIHDRPIVRPVDDSIVRFIDGQAVLLRRARGYAPLPFPAPYPLPDMLATGAHMKNTVAFSRGNLVFLSQHLGDLETVAALENQARTLDDLRRTYQLGPRVVACDLHPDYGSTHAAQAMGLPVEPVQHHEAHVLAGILEHRIEGPVLGVAWDGTGYGHDKTIWGGEFLVFQANRFTRAAHLRPFRLPGGDQAVREPRRSLLGVLHQFGRAGLARPLFQANQFEVLQQMLVTGLNSPVSTSAGRLFDAAAALLGLCPVSTFEGEAAMLLEFAARRAEPCPLPPASTDWQPLFEILANPAHSVPARAACFHHALAGLILQQAQHLGIEQVLLTGGCFQNAILTELAAARLREAGFRVFTHQAIPPNDGAIAAGQILAAALRRQEPSPCA</sequence>
<comment type="catalytic activity">
    <reaction evidence="7">
        <text>C-terminal L-cysteinyl-[HypE protein] + carbamoyl phosphate + ATP + H2O = C-terminal S-carboxamide-L-cysteinyl-[HypE protein] + AMP + phosphate + diphosphate + H(+)</text>
        <dbReference type="Rhea" id="RHEA:55636"/>
        <dbReference type="Rhea" id="RHEA-COMP:14247"/>
        <dbReference type="Rhea" id="RHEA-COMP:14392"/>
        <dbReference type="ChEBI" id="CHEBI:15377"/>
        <dbReference type="ChEBI" id="CHEBI:15378"/>
        <dbReference type="ChEBI" id="CHEBI:30616"/>
        <dbReference type="ChEBI" id="CHEBI:33019"/>
        <dbReference type="ChEBI" id="CHEBI:43474"/>
        <dbReference type="ChEBI" id="CHEBI:58228"/>
        <dbReference type="ChEBI" id="CHEBI:76913"/>
        <dbReference type="ChEBI" id="CHEBI:139126"/>
        <dbReference type="ChEBI" id="CHEBI:456215"/>
    </reaction>
</comment>
<dbReference type="Proteomes" id="UP000593892">
    <property type="component" value="Chromosome"/>
</dbReference>
<reference evidence="12 13" key="1">
    <citation type="submission" date="2020-10" db="EMBL/GenBank/DDBJ databases">
        <title>Complete genome sequence of Paludibaculum fermentans P105T, a facultatively anaerobic acidobacterium capable of dissimilatory Fe(III) reduction.</title>
        <authorList>
            <person name="Dedysh S.N."/>
            <person name="Beletsky A.V."/>
            <person name="Kulichevskaya I.S."/>
            <person name="Mardanov A.V."/>
            <person name="Ravin N.V."/>
        </authorList>
    </citation>
    <scope>NUCLEOTIDE SEQUENCE [LARGE SCALE GENOMIC DNA]</scope>
    <source>
        <strain evidence="12 13">P105</strain>
    </source>
</reference>
<dbReference type="UniPathway" id="UPA00335"/>
<dbReference type="NCBIfam" id="TIGR00143">
    <property type="entry name" value="hypF"/>
    <property type="match status" value="1"/>
</dbReference>
<evidence type="ECO:0000313" key="12">
    <source>
        <dbReference type="EMBL" id="QOY89840.1"/>
    </source>
</evidence>
<dbReference type="PROSITE" id="PS00150">
    <property type="entry name" value="ACYLPHOSPHATASE_1"/>
    <property type="match status" value="1"/>
</dbReference>
<comment type="similarity">
    <text evidence="2 8">Belongs to the carbamoyltransferase HypF family.</text>
</comment>
<dbReference type="SUPFAM" id="SSF55821">
    <property type="entry name" value="YrdC/RibB"/>
    <property type="match status" value="1"/>
</dbReference>
<dbReference type="GO" id="GO:0016743">
    <property type="term" value="F:carboxyl- or carbamoyltransferase activity"/>
    <property type="evidence" value="ECO:0007669"/>
    <property type="project" value="UniProtKB-UniRule"/>
</dbReference>
<evidence type="ECO:0000256" key="5">
    <source>
        <dbReference type="ARBA" id="ARBA00022771"/>
    </source>
</evidence>
<evidence type="ECO:0000313" key="13">
    <source>
        <dbReference type="Proteomes" id="UP000593892"/>
    </source>
</evidence>
<dbReference type="Pfam" id="PF22521">
    <property type="entry name" value="HypF_C_2"/>
    <property type="match status" value="1"/>
</dbReference>
<dbReference type="InterPro" id="IPR001792">
    <property type="entry name" value="Acylphosphatase-like_dom"/>
</dbReference>
<dbReference type="EC" id="6.2.-.-" evidence="8"/>
<dbReference type="InterPro" id="IPR051060">
    <property type="entry name" value="Carbamoyltrans_HypF-like"/>
</dbReference>
<evidence type="ECO:0000256" key="1">
    <source>
        <dbReference type="ARBA" id="ARBA00004711"/>
    </source>
</evidence>
<dbReference type="GO" id="GO:0016874">
    <property type="term" value="F:ligase activity"/>
    <property type="evidence" value="ECO:0007669"/>
    <property type="project" value="UniProtKB-UniRule"/>
</dbReference>
<evidence type="ECO:0000256" key="7">
    <source>
        <dbReference type="ARBA" id="ARBA00048220"/>
    </source>
</evidence>
<dbReference type="AlphaFoldDB" id="A0A7S7NU26"/>
<gene>
    <name evidence="12" type="primary">hypF</name>
    <name evidence="12" type="ORF">IRI77_07770</name>
</gene>
<keyword evidence="9" id="KW-0378">Hydrolase</keyword>
<evidence type="ECO:0000256" key="3">
    <source>
        <dbReference type="ARBA" id="ARBA00022598"/>
    </source>
</evidence>
<dbReference type="Pfam" id="PF07503">
    <property type="entry name" value="zf-HYPF"/>
    <property type="match status" value="2"/>
</dbReference>
<comment type="catalytic activity">
    <reaction evidence="9">
        <text>an acyl phosphate + H2O = a carboxylate + phosphate + H(+)</text>
        <dbReference type="Rhea" id="RHEA:14965"/>
        <dbReference type="ChEBI" id="CHEBI:15377"/>
        <dbReference type="ChEBI" id="CHEBI:15378"/>
        <dbReference type="ChEBI" id="CHEBI:29067"/>
        <dbReference type="ChEBI" id="CHEBI:43474"/>
        <dbReference type="ChEBI" id="CHEBI:59918"/>
        <dbReference type="EC" id="3.6.1.7"/>
    </reaction>
</comment>
<organism evidence="12 13">
    <name type="scientific">Paludibaculum fermentans</name>
    <dbReference type="NCBI Taxonomy" id="1473598"/>
    <lineage>
        <taxon>Bacteria</taxon>
        <taxon>Pseudomonadati</taxon>
        <taxon>Acidobacteriota</taxon>
        <taxon>Terriglobia</taxon>
        <taxon>Bryobacterales</taxon>
        <taxon>Bryobacteraceae</taxon>
        <taxon>Paludibaculum</taxon>
    </lineage>
</organism>
<evidence type="ECO:0000256" key="2">
    <source>
        <dbReference type="ARBA" id="ARBA00008097"/>
    </source>
</evidence>
<dbReference type="Pfam" id="PF01300">
    <property type="entry name" value="Sua5_yciO_yrdC"/>
    <property type="match status" value="1"/>
</dbReference>
<evidence type="ECO:0000256" key="9">
    <source>
        <dbReference type="PROSITE-ProRule" id="PRU00520"/>
    </source>
</evidence>
<evidence type="ECO:0000259" key="10">
    <source>
        <dbReference type="PROSITE" id="PS51160"/>
    </source>
</evidence>
<dbReference type="Gene3D" id="3.30.420.360">
    <property type="match status" value="1"/>
</dbReference>
<feature type="domain" description="YrdC-like" evidence="11">
    <location>
        <begin position="199"/>
        <end position="375"/>
    </location>
</feature>
<dbReference type="Pfam" id="PF00708">
    <property type="entry name" value="Acylphosphatase"/>
    <property type="match status" value="1"/>
</dbReference>
<name>A0A7S7NU26_PALFE</name>
<dbReference type="InterPro" id="IPR011125">
    <property type="entry name" value="Znf_HypF"/>
</dbReference>
<dbReference type="PROSITE" id="PS51160">
    <property type="entry name" value="ACYLPHOSPHATASE_3"/>
    <property type="match status" value="1"/>
</dbReference>
<keyword evidence="5" id="KW-0863">Zinc-finger</keyword>
<proteinExistence type="inferred from homology"/>
<dbReference type="InterPro" id="IPR004421">
    <property type="entry name" value="Carbamoyltransferase_HypF"/>
</dbReference>
<dbReference type="PANTHER" id="PTHR42959:SF1">
    <property type="entry name" value="CARBAMOYLTRANSFERASE HYPF"/>
    <property type="match status" value="1"/>
</dbReference>
<dbReference type="PROSITE" id="PS51163">
    <property type="entry name" value="YRDC"/>
    <property type="match status" value="1"/>
</dbReference>
<keyword evidence="13" id="KW-1185">Reference proteome</keyword>
<dbReference type="InterPro" id="IPR017945">
    <property type="entry name" value="DHBP_synth_RibB-like_a/b_dom"/>
</dbReference>
<evidence type="ECO:0000256" key="4">
    <source>
        <dbReference type="ARBA" id="ARBA00022723"/>
    </source>
</evidence>
<dbReference type="InterPro" id="IPR036046">
    <property type="entry name" value="Acylphosphatase-like_dom_sf"/>
</dbReference>
<feature type="active site" evidence="9">
    <location>
        <position position="17"/>
    </location>
</feature>
<evidence type="ECO:0000256" key="6">
    <source>
        <dbReference type="ARBA" id="ARBA00022833"/>
    </source>
</evidence>
<dbReference type="PANTHER" id="PTHR42959">
    <property type="entry name" value="CARBAMOYLTRANSFERASE"/>
    <property type="match status" value="1"/>
</dbReference>
<accession>A0A7S7NU26</accession>
<dbReference type="RefSeq" id="WP_194451503.1">
    <property type="nucleotide sequence ID" value="NZ_CP063849.1"/>
</dbReference>
<dbReference type="Gene3D" id="3.30.110.120">
    <property type="match status" value="1"/>
</dbReference>
<dbReference type="PIRSF" id="PIRSF006256">
    <property type="entry name" value="CMPcnvr_hdrg_mat"/>
    <property type="match status" value="1"/>
</dbReference>
<feature type="active site" evidence="9">
    <location>
        <position position="35"/>
    </location>
</feature>
<dbReference type="InterPro" id="IPR017968">
    <property type="entry name" value="Acylphosphatase_CS"/>
</dbReference>
<dbReference type="GO" id="GO:0003998">
    <property type="term" value="F:acylphosphatase activity"/>
    <property type="evidence" value="ECO:0007669"/>
    <property type="project" value="UniProtKB-EC"/>
</dbReference>
<dbReference type="GO" id="GO:0003725">
    <property type="term" value="F:double-stranded RNA binding"/>
    <property type="evidence" value="ECO:0007669"/>
    <property type="project" value="InterPro"/>
</dbReference>
<dbReference type="Pfam" id="PF17788">
    <property type="entry name" value="HypF_C"/>
    <property type="match status" value="1"/>
</dbReference>